<dbReference type="Pfam" id="PF04314">
    <property type="entry name" value="PCuAC"/>
    <property type="match status" value="1"/>
</dbReference>
<dbReference type="EMBL" id="FRCK01000002">
    <property type="protein sequence ID" value="SHL90176.1"/>
    <property type="molecule type" value="Genomic_DNA"/>
</dbReference>
<evidence type="ECO:0000313" key="3">
    <source>
        <dbReference type="Proteomes" id="UP000184444"/>
    </source>
</evidence>
<dbReference type="SUPFAM" id="SSF110087">
    <property type="entry name" value="DR1885-like metal-binding protein"/>
    <property type="match status" value="1"/>
</dbReference>
<organism evidence="2 3">
    <name type="scientific">Paracoccus solventivorans</name>
    <dbReference type="NCBI Taxonomy" id="53463"/>
    <lineage>
        <taxon>Bacteria</taxon>
        <taxon>Pseudomonadati</taxon>
        <taxon>Pseudomonadota</taxon>
        <taxon>Alphaproteobacteria</taxon>
        <taxon>Rhodobacterales</taxon>
        <taxon>Paracoccaceae</taxon>
        <taxon>Paracoccus</taxon>
    </lineage>
</organism>
<evidence type="ECO:0000256" key="1">
    <source>
        <dbReference type="SAM" id="SignalP"/>
    </source>
</evidence>
<dbReference type="Proteomes" id="UP000184444">
    <property type="component" value="Unassembled WGS sequence"/>
</dbReference>
<proteinExistence type="predicted"/>
<dbReference type="OrthoDB" id="9796962at2"/>
<dbReference type="AlphaFoldDB" id="A0A1M7EEW2"/>
<dbReference type="InterPro" id="IPR058248">
    <property type="entry name" value="Lxx211020-like"/>
</dbReference>
<accession>A0A1M7EEW2</accession>
<gene>
    <name evidence="2" type="ORF">SAMN05444389_10261</name>
</gene>
<evidence type="ECO:0000313" key="2">
    <source>
        <dbReference type="EMBL" id="SHL90176.1"/>
    </source>
</evidence>
<dbReference type="Gene3D" id="2.60.40.1890">
    <property type="entry name" value="PCu(A)C copper chaperone"/>
    <property type="match status" value="1"/>
</dbReference>
<reference evidence="3" key="1">
    <citation type="submission" date="2016-11" db="EMBL/GenBank/DDBJ databases">
        <authorList>
            <person name="Varghese N."/>
            <person name="Submissions S."/>
        </authorList>
    </citation>
    <scope>NUCLEOTIDE SEQUENCE [LARGE SCALE GENOMIC DNA]</scope>
    <source>
        <strain evidence="3">DSM 6637</strain>
    </source>
</reference>
<keyword evidence="1" id="KW-0732">Signal</keyword>
<dbReference type="STRING" id="53463.SAMN05444389_10261"/>
<dbReference type="PANTHER" id="PTHR36302:SF1">
    <property type="entry name" value="COPPER CHAPERONE PCU(A)C"/>
    <property type="match status" value="1"/>
</dbReference>
<feature type="signal peptide" evidence="1">
    <location>
        <begin position="1"/>
        <end position="21"/>
    </location>
</feature>
<sequence>MNRTSFIAAALAAILPAAVLAQDITVTDAYARSTNPSVGAAFMSITNNGSADCVLGAASAPQVTDRAELHTHVEENGVMSMVQVDSITIPAGTTHALERGGDHVMFMATKAPMAQGDEFELTLDFGACGTVPVALRVDNDFAPAGGNDDHSGHGAAH</sequence>
<dbReference type="InterPro" id="IPR007410">
    <property type="entry name" value="LpqE-like"/>
</dbReference>
<dbReference type="InterPro" id="IPR036182">
    <property type="entry name" value="PCuAC_sf"/>
</dbReference>
<evidence type="ECO:0008006" key="4">
    <source>
        <dbReference type="Google" id="ProtNLM"/>
    </source>
</evidence>
<name>A0A1M7EEW2_9RHOB</name>
<keyword evidence="3" id="KW-1185">Reference proteome</keyword>
<feature type="chain" id="PRO_5012387303" description="Copper(I)-binding protein" evidence="1">
    <location>
        <begin position="22"/>
        <end position="157"/>
    </location>
</feature>
<dbReference type="PANTHER" id="PTHR36302">
    <property type="entry name" value="BLR7088 PROTEIN"/>
    <property type="match status" value="1"/>
</dbReference>
<dbReference type="RefSeq" id="WP_073062314.1">
    <property type="nucleotide sequence ID" value="NZ_FRCK01000002.1"/>
</dbReference>
<protein>
    <recommendedName>
        <fullName evidence="4">Copper(I)-binding protein</fullName>
    </recommendedName>
</protein>